<evidence type="ECO:0000259" key="6">
    <source>
        <dbReference type="PROSITE" id="PS50109"/>
    </source>
</evidence>
<protein>
    <recommendedName>
        <fullName evidence="2">histidine kinase</fullName>
        <ecNumber evidence="2">2.7.13.3</ecNumber>
    </recommendedName>
</protein>
<keyword evidence="4" id="KW-0902">Two-component regulatory system</keyword>
<evidence type="ECO:0000256" key="5">
    <source>
        <dbReference type="SAM" id="Phobius"/>
    </source>
</evidence>
<accession>A0A4U8Q597</accession>
<keyword evidence="5" id="KW-0812">Transmembrane</keyword>
<dbReference type="Pfam" id="PF02518">
    <property type="entry name" value="HATPase_c"/>
    <property type="match status" value="1"/>
</dbReference>
<keyword evidence="5" id="KW-1133">Transmembrane helix</keyword>
<dbReference type="GO" id="GO:0000155">
    <property type="term" value="F:phosphorelay sensor kinase activity"/>
    <property type="evidence" value="ECO:0007669"/>
    <property type="project" value="InterPro"/>
</dbReference>
<evidence type="ECO:0000313" key="7">
    <source>
        <dbReference type="EMBL" id="TLC99443.1"/>
    </source>
</evidence>
<feature type="transmembrane region" description="Helical" evidence="5">
    <location>
        <begin position="18"/>
        <end position="36"/>
    </location>
</feature>
<dbReference type="AlphaFoldDB" id="A0A4U8Q597"/>
<dbReference type="Gene3D" id="6.10.340.10">
    <property type="match status" value="1"/>
</dbReference>
<dbReference type="EMBL" id="QGQD01000069">
    <property type="protein sequence ID" value="TLC99443.1"/>
    <property type="molecule type" value="Genomic_DNA"/>
</dbReference>
<evidence type="ECO:0000256" key="1">
    <source>
        <dbReference type="ARBA" id="ARBA00000085"/>
    </source>
</evidence>
<keyword evidence="5" id="KW-0472">Membrane</keyword>
<dbReference type="InterPro" id="IPR050640">
    <property type="entry name" value="Bact_2-comp_sensor_kinase"/>
</dbReference>
<dbReference type="InterPro" id="IPR010559">
    <property type="entry name" value="Sig_transdc_His_kin_internal"/>
</dbReference>
<evidence type="ECO:0000256" key="4">
    <source>
        <dbReference type="ARBA" id="ARBA00023012"/>
    </source>
</evidence>
<keyword evidence="7" id="KW-0808">Transferase</keyword>
<dbReference type="InterPro" id="IPR003594">
    <property type="entry name" value="HATPase_dom"/>
</dbReference>
<feature type="transmembrane region" description="Helical" evidence="5">
    <location>
        <begin position="179"/>
        <end position="203"/>
    </location>
</feature>
<dbReference type="GO" id="GO:0016020">
    <property type="term" value="C:membrane"/>
    <property type="evidence" value="ECO:0007669"/>
    <property type="project" value="InterPro"/>
</dbReference>
<dbReference type="Pfam" id="PF06580">
    <property type="entry name" value="His_kinase"/>
    <property type="match status" value="1"/>
</dbReference>
<evidence type="ECO:0000313" key="8">
    <source>
        <dbReference type="Proteomes" id="UP000306509"/>
    </source>
</evidence>
<keyword evidence="3 7" id="KW-0418">Kinase</keyword>
<dbReference type="SUPFAM" id="SSF55874">
    <property type="entry name" value="ATPase domain of HSP90 chaperone/DNA topoisomerase II/histidine kinase"/>
    <property type="match status" value="1"/>
</dbReference>
<dbReference type="PANTHER" id="PTHR34220">
    <property type="entry name" value="SENSOR HISTIDINE KINASE YPDA"/>
    <property type="match status" value="1"/>
</dbReference>
<dbReference type="InterPro" id="IPR036890">
    <property type="entry name" value="HATPase_C_sf"/>
</dbReference>
<proteinExistence type="predicted"/>
<dbReference type="InterPro" id="IPR005467">
    <property type="entry name" value="His_kinase_dom"/>
</dbReference>
<comment type="catalytic activity">
    <reaction evidence="1">
        <text>ATP + protein L-histidine = ADP + protein N-phospho-L-histidine.</text>
        <dbReference type="EC" id="2.7.13.3"/>
    </reaction>
</comment>
<sequence length="497" mass="56643">MKHIAPLLNKFNRIKYKLVLYAGILFLFVFIIAFIANKGNINALNAYSDFSDQYSELGSFYQNMESAAADAQTYLYLRDTEYLKSFENTLKIVHEKLDRLTEYTDSVSLKWRYQLLRNMVDSYSEGFNDLKEQRRSMDDFYGFFSRIPENIQATYIEYSTLLTNEMNLKRDDMIGRLKTSIAITIIIITLMFVITILFAVISICTITRPLGKIVENIKGIKHGNYRLAGINSADNDLKVLCEAIEDMSLSIQKNIEHVKEKSVLEKRILESENENLKIHDLLTETELKVLQGQINPHFLFNTLSLISRMAYLENAPKTKELMEITSDLLRYSLEKSNSTSDLRGEIGCIKNYLEIQKKRFGHRIQFQLFVEEGLPDPIMPGMVIQPLVENAVIHGVADMMEDAAVDVVIYRKHDKICVLVEDNGVGMDSDILEAITSGQLKETGTRANGNNIGFNNVKRRLDVFYGTEGILTIESSKGCGTAISINLPFDEESEELT</sequence>
<dbReference type="Gene3D" id="3.30.565.10">
    <property type="entry name" value="Histidine kinase-like ATPase, C-terminal domain"/>
    <property type="match status" value="1"/>
</dbReference>
<dbReference type="InterPro" id="IPR004358">
    <property type="entry name" value="Sig_transdc_His_kin-like_C"/>
</dbReference>
<dbReference type="Proteomes" id="UP000306509">
    <property type="component" value="Unassembled WGS sequence"/>
</dbReference>
<evidence type="ECO:0000256" key="3">
    <source>
        <dbReference type="ARBA" id="ARBA00022777"/>
    </source>
</evidence>
<dbReference type="RefSeq" id="WP_161597387.1">
    <property type="nucleotide sequence ID" value="NZ_QGQD01000069.1"/>
</dbReference>
<dbReference type="PRINTS" id="PR00344">
    <property type="entry name" value="BCTRLSENSOR"/>
</dbReference>
<organism evidence="7 8">
    <name type="scientific">Robinsoniella peoriensis</name>
    <dbReference type="NCBI Taxonomy" id="180332"/>
    <lineage>
        <taxon>Bacteria</taxon>
        <taxon>Bacillati</taxon>
        <taxon>Bacillota</taxon>
        <taxon>Clostridia</taxon>
        <taxon>Lachnospirales</taxon>
        <taxon>Lachnospiraceae</taxon>
        <taxon>Robinsoniella</taxon>
    </lineage>
</organism>
<comment type="caution">
    <text evidence="7">The sequence shown here is derived from an EMBL/GenBank/DDBJ whole genome shotgun (WGS) entry which is preliminary data.</text>
</comment>
<dbReference type="PROSITE" id="PS50109">
    <property type="entry name" value="HIS_KIN"/>
    <property type="match status" value="1"/>
</dbReference>
<evidence type="ECO:0000256" key="2">
    <source>
        <dbReference type="ARBA" id="ARBA00012438"/>
    </source>
</evidence>
<name>A0A4U8Q597_9FIRM</name>
<gene>
    <name evidence="7" type="primary">ypdA_27</name>
    <name evidence="7" type="ORF">DSM106044_03646</name>
</gene>
<feature type="domain" description="Histidine kinase" evidence="6">
    <location>
        <begin position="383"/>
        <end position="491"/>
    </location>
</feature>
<dbReference type="PANTHER" id="PTHR34220:SF7">
    <property type="entry name" value="SENSOR HISTIDINE KINASE YPDA"/>
    <property type="match status" value="1"/>
</dbReference>
<reference evidence="7 8" key="1">
    <citation type="journal article" date="2019" name="Anaerobe">
        <title>Detection of Robinsoniella peoriensis in multiple bone samples of a trauma patient.</title>
        <authorList>
            <person name="Schrottner P."/>
            <person name="Hartwich K."/>
            <person name="Bunk B."/>
            <person name="Schober I."/>
            <person name="Helbig S."/>
            <person name="Rudolph W.W."/>
            <person name="Gunzer F."/>
        </authorList>
    </citation>
    <scope>NUCLEOTIDE SEQUENCE [LARGE SCALE GENOMIC DNA]</scope>
    <source>
        <strain evidence="7 8">DSM 106044</strain>
    </source>
</reference>
<dbReference type="EC" id="2.7.13.3" evidence="2"/>
<keyword evidence="8" id="KW-1185">Reference proteome</keyword>